<dbReference type="Proteomes" id="UP001275084">
    <property type="component" value="Unassembled WGS sequence"/>
</dbReference>
<proteinExistence type="predicted"/>
<keyword evidence="2" id="KW-0472">Membrane</keyword>
<feature type="region of interest" description="Disordered" evidence="1">
    <location>
        <begin position="169"/>
        <end position="226"/>
    </location>
</feature>
<sequence length="226" mass="23503">MLFLLTTLLLPTTLACKTGTPASPSGSSYPACALSCLFCPDADYTHNFANNCAYTAGECCAPSQHLTISETFTCVLGACNSTAAAQNAFDTFQSFCHARNTSLSAKDVPAGYTSNSTLLSQSDTESGDGGGGGGGLPTRTKIILATTLPSAFLISVLVWIAWRVVQHGRDQDEAKSDDGSSYADETDAEHEARGVHELDAVGAAPPQGATDTRRESGCFRQSGEGS</sequence>
<feature type="signal peptide" evidence="3">
    <location>
        <begin position="1"/>
        <end position="15"/>
    </location>
</feature>
<evidence type="ECO:0008006" key="6">
    <source>
        <dbReference type="Google" id="ProtNLM"/>
    </source>
</evidence>
<feature type="chain" id="PRO_5042532482" description="Extracellular membrane protein CFEM domain-containing protein" evidence="3">
    <location>
        <begin position="16"/>
        <end position="226"/>
    </location>
</feature>
<organism evidence="4 5">
    <name type="scientific">Lasiosphaeria hispida</name>
    <dbReference type="NCBI Taxonomy" id="260671"/>
    <lineage>
        <taxon>Eukaryota</taxon>
        <taxon>Fungi</taxon>
        <taxon>Dikarya</taxon>
        <taxon>Ascomycota</taxon>
        <taxon>Pezizomycotina</taxon>
        <taxon>Sordariomycetes</taxon>
        <taxon>Sordariomycetidae</taxon>
        <taxon>Sordariales</taxon>
        <taxon>Lasiosphaeriaceae</taxon>
        <taxon>Lasiosphaeria</taxon>
    </lineage>
</organism>
<feature type="transmembrane region" description="Helical" evidence="2">
    <location>
        <begin position="142"/>
        <end position="162"/>
    </location>
</feature>
<feature type="compositionally biased region" description="Basic and acidic residues" evidence="1">
    <location>
        <begin position="189"/>
        <end position="199"/>
    </location>
</feature>
<evidence type="ECO:0000256" key="3">
    <source>
        <dbReference type="SAM" id="SignalP"/>
    </source>
</evidence>
<evidence type="ECO:0000256" key="1">
    <source>
        <dbReference type="SAM" id="MobiDB-lite"/>
    </source>
</evidence>
<name>A0AAJ0HDM1_9PEZI</name>
<dbReference type="AlphaFoldDB" id="A0AAJ0HDM1"/>
<dbReference type="EMBL" id="JAUIQD010000005">
    <property type="protein sequence ID" value="KAK3348888.1"/>
    <property type="molecule type" value="Genomic_DNA"/>
</dbReference>
<keyword evidence="2" id="KW-1133">Transmembrane helix</keyword>
<evidence type="ECO:0000313" key="4">
    <source>
        <dbReference type="EMBL" id="KAK3348888.1"/>
    </source>
</evidence>
<reference evidence="4" key="2">
    <citation type="submission" date="2023-06" db="EMBL/GenBank/DDBJ databases">
        <authorList>
            <consortium name="Lawrence Berkeley National Laboratory"/>
            <person name="Haridas S."/>
            <person name="Hensen N."/>
            <person name="Bonometti L."/>
            <person name="Westerberg I."/>
            <person name="Brannstrom I.O."/>
            <person name="Guillou S."/>
            <person name="Cros-Aarteil S."/>
            <person name="Calhoun S."/>
            <person name="Kuo A."/>
            <person name="Mondo S."/>
            <person name="Pangilinan J."/>
            <person name="Riley R."/>
            <person name="Labutti K."/>
            <person name="Andreopoulos B."/>
            <person name="Lipzen A."/>
            <person name="Chen C."/>
            <person name="Yanf M."/>
            <person name="Daum C."/>
            <person name="Ng V."/>
            <person name="Clum A."/>
            <person name="Steindorff A."/>
            <person name="Ohm R."/>
            <person name="Martin F."/>
            <person name="Silar P."/>
            <person name="Natvig D."/>
            <person name="Lalanne C."/>
            <person name="Gautier V."/>
            <person name="Ament-Velasquez S.L."/>
            <person name="Kruys A."/>
            <person name="Hutchinson M.I."/>
            <person name="Powell A.J."/>
            <person name="Barry K."/>
            <person name="Miller A.N."/>
            <person name="Grigoriev I.V."/>
            <person name="Debuchy R."/>
            <person name="Gladieux P."/>
            <person name="Thoren M.H."/>
            <person name="Johannesson H."/>
        </authorList>
    </citation>
    <scope>NUCLEOTIDE SEQUENCE</scope>
    <source>
        <strain evidence="4">CBS 955.72</strain>
    </source>
</reference>
<evidence type="ECO:0000256" key="2">
    <source>
        <dbReference type="SAM" id="Phobius"/>
    </source>
</evidence>
<comment type="caution">
    <text evidence="4">The sequence shown here is derived from an EMBL/GenBank/DDBJ whole genome shotgun (WGS) entry which is preliminary data.</text>
</comment>
<reference evidence="4" key="1">
    <citation type="journal article" date="2023" name="Mol. Phylogenet. Evol.">
        <title>Genome-scale phylogeny and comparative genomics of the fungal order Sordariales.</title>
        <authorList>
            <person name="Hensen N."/>
            <person name="Bonometti L."/>
            <person name="Westerberg I."/>
            <person name="Brannstrom I.O."/>
            <person name="Guillou S."/>
            <person name="Cros-Aarteil S."/>
            <person name="Calhoun S."/>
            <person name="Haridas S."/>
            <person name="Kuo A."/>
            <person name="Mondo S."/>
            <person name="Pangilinan J."/>
            <person name="Riley R."/>
            <person name="LaButti K."/>
            <person name="Andreopoulos B."/>
            <person name="Lipzen A."/>
            <person name="Chen C."/>
            <person name="Yan M."/>
            <person name="Daum C."/>
            <person name="Ng V."/>
            <person name="Clum A."/>
            <person name="Steindorff A."/>
            <person name="Ohm R.A."/>
            <person name="Martin F."/>
            <person name="Silar P."/>
            <person name="Natvig D.O."/>
            <person name="Lalanne C."/>
            <person name="Gautier V."/>
            <person name="Ament-Velasquez S.L."/>
            <person name="Kruys A."/>
            <person name="Hutchinson M.I."/>
            <person name="Powell A.J."/>
            <person name="Barry K."/>
            <person name="Miller A.N."/>
            <person name="Grigoriev I.V."/>
            <person name="Debuchy R."/>
            <person name="Gladieux P."/>
            <person name="Hiltunen Thoren M."/>
            <person name="Johannesson H."/>
        </authorList>
    </citation>
    <scope>NUCLEOTIDE SEQUENCE</scope>
    <source>
        <strain evidence="4">CBS 955.72</strain>
    </source>
</reference>
<keyword evidence="3" id="KW-0732">Signal</keyword>
<protein>
    <recommendedName>
        <fullName evidence="6">Extracellular membrane protein CFEM domain-containing protein</fullName>
    </recommendedName>
</protein>
<gene>
    <name evidence="4" type="ORF">B0T25DRAFT_231181</name>
</gene>
<keyword evidence="5" id="KW-1185">Reference proteome</keyword>
<evidence type="ECO:0000313" key="5">
    <source>
        <dbReference type="Proteomes" id="UP001275084"/>
    </source>
</evidence>
<keyword evidence="2" id="KW-0812">Transmembrane</keyword>
<feature type="compositionally biased region" description="Basic and acidic residues" evidence="1">
    <location>
        <begin position="169"/>
        <end position="178"/>
    </location>
</feature>
<accession>A0AAJ0HDM1</accession>